<dbReference type="Proteomes" id="UP000596661">
    <property type="component" value="Chromosome 5"/>
</dbReference>
<name>A0A803PJM5_CANSA</name>
<dbReference type="EnsemblPlants" id="evm.model.05.1011">
    <property type="protein sequence ID" value="cds.evm.model.05.1011"/>
    <property type="gene ID" value="evm.TU.05.1011"/>
</dbReference>
<dbReference type="EMBL" id="UZAU01000485">
    <property type="status" value="NOT_ANNOTATED_CDS"/>
    <property type="molecule type" value="Genomic_DNA"/>
</dbReference>
<dbReference type="Pfam" id="PF14244">
    <property type="entry name" value="Retrotran_gag_3"/>
    <property type="match status" value="1"/>
</dbReference>
<evidence type="ECO:0000313" key="2">
    <source>
        <dbReference type="EnsemblPlants" id="cds.evm.model.05.1011"/>
    </source>
</evidence>
<keyword evidence="3" id="KW-1185">Reference proteome</keyword>
<proteinExistence type="predicted"/>
<dbReference type="AlphaFoldDB" id="A0A803PJM5"/>
<dbReference type="Gramene" id="evm.model.05.1011">
    <property type="protein sequence ID" value="cds.evm.model.05.1011"/>
    <property type="gene ID" value="evm.TU.05.1011"/>
</dbReference>
<dbReference type="InterPro" id="IPR029472">
    <property type="entry name" value="Copia-like_N"/>
</dbReference>
<reference evidence="2" key="2">
    <citation type="submission" date="2021-03" db="UniProtKB">
        <authorList>
            <consortium name="EnsemblPlants"/>
        </authorList>
    </citation>
    <scope>IDENTIFICATION</scope>
</reference>
<evidence type="ECO:0000313" key="3">
    <source>
        <dbReference type="Proteomes" id="UP000596661"/>
    </source>
</evidence>
<reference evidence="2" key="1">
    <citation type="submission" date="2018-11" db="EMBL/GenBank/DDBJ databases">
        <authorList>
            <person name="Grassa J C."/>
        </authorList>
    </citation>
    <scope>NUCLEOTIDE SEQUENCE [LARGE SCALE GENOMIC DNA]</scope>
</reference>
<accession>A0A803PJM5</accession>
<evidence type="ECO:0000259" key="1">
    <source>
        <dbReference type="Pfam" id="PF14244"/>
    </source>
</evidence>
<dbReference type="PANTHER" id="PTHR37610">
    <property type="entry name" value="CCHC-TYPE DOMAIN-CONTAINING PROTEIN"/>
    <property type="match status" value="1"/>
</dbReference>
<feature type="domain" description="Retrotransposon Copia-like N-terminal" evidence="1">
    <location>
        <begin position="112"/>
        <end position="157"/>
    </location>
</feature>
<sequence>MTINSYWSQIIILPKKIVNEIEAICRAFLWKGQNALNGSGLIALEFVGQAKSEGGIGFKKGRLRTKERLHRFRIIDDPRASKGLKNAAPNHHVHGDRPTYEDVRSPYYPSIADHPGLALVTLVLTDRNFQPSTRDFKFSIGSRKKIYFLDGTLPKPPLNDPLYSSWIRCNQMVQSWILHSVSPEIKSGIMYLDTAADMWTELNNRFNQGNGPQIFKLNENFTFLHQDDDSMNTYFTKLTVIWDEITQLRPKIPCTCVTAARNQEYHNHDQVLQFLKGLSDSYHVVRDQVLLLDPLSSSEQSVFYDCSSRTSKNYWQ</sequence>
<dbReference type="PANTHER" id="PTHR37610:SF55">
    <property type="entry name" value="RETROTRANSPOSON COPIA-LIKE N-TERMINAL DOMAIN-CONTAINING PROTEIN"/>
    <property type="match status" value="1"/>
</dbReference>
<protein>
    <recommendedName>
        <fullName evidence="1">Retrotransposon Copia-like N-terminal domain-containing protein</fullName>
    </recommendedName>
</protein>
<organism evidence="2 3">
    <name type="scientific">Cannabis sativa</name>
    <name type="common">Hemp</name>
    <name type="synonym">Marijuana</name>
    <dbReference type="NCBI Taxonomy" id="3483"/>
    <lineage>
        <taxon>Eukaryota</taxon>
        <taxon>Viridiplantae</taxon>
        <taxon>Streptophyta</taxon>
        <taxon>Embryophyta</taxon>
        <taxon>Tracheophyta</taxon>
        <taxon>Spermatophyta</taxon>
        <taxon>Magnoliopsida</taxon>
        <taxon>eudicotyledons</taxon>
        <taxon>Gunneridae</taxon>
        <taxon>Pentapetalae</taxon>
        <taxon>rosids</taxon>
        <taxon>fabids</taxon>
        <taxon>Rosales</taxon>
        <taxon>Cannabaceae</taxon>
        <taxon>Cannabis</taxon>
    </lineage>
</organism>